<dbReference type="AlphaFoldDB" id="A0AAV5A3K0"/>
<dbReference type="EMBL" id="BPWL01000004">
    <property type="protein sequence ID" value="GJJ09239.1"/>
    <property type="molecule type" value="Genomic_DNA"/>
</dbReference>
<gene>
    <name evidence="1" type="ORF">Clacol_003461</name>
</gene>
<dbReference type="Proteomes" id="UP001050691">
    <property type="component" value="Unassembled WGS sequence"/>
</dbReference>
<reference evidence="1" key="1">
    <citation type="submission" date="2021-10" db="EMBL/GenBank/DDBJ databases">
        <title>De novo Genome Assembly of Clathrus columnatus (Basidiomycota, Fungi) Using Illumina and Nanopore Sequence Data.</title>
        <authorList>
            <person name="Ogiso-Tanaka E."/>
            <person name="Itagaki H."/>
            <person name="Hosoya T."/>
            <person name="Hosaka K."/>
        </authorList>
    </citation>
    <scope>NUCLEOTIDE SEQUENCE</scope>
    <source>
        <strain evidence="1">MO-923</strain>
    </source>
</reference>
<proteinExistence type="predicted"/>
<protein>
    <submittedName>
        <fullName evidence="1">Uncharacterized protein</fullName>
    </submittedName>
</protein>
<evidence type="ECO:0000313" key="1">
    <source>
        <dbReference type="EMBL" id="GJJ09239.1"/>
    </source>
</evidence>
<keyword evidence="2" id="KW-1185">Reference proteome</keyword>
<sequence length="471" mass="53213">MLVPDALPLEIWYRIIKVGEISDQDSKAMLAIAPQTTARNMHDAAFSTIFQSVDIGFGEGTDENKLASKLSSYLDSLPLRSTTRYLRVDISTESWMDAEVHLPPKLDDLICNVLSALPNIIGLDWRDCDHIGSRKERRWGCIRSCLPQLTKLIFRQYQFETPLDLRVANALQFLSLQHCQFYHAGDGPWIISDAKIQTLSLHIEDVNLKYSPMGPRSAPTRPTNILSRLNISSVTSFYLRLPSPSQQDISYLLTGSLSNNSFGLGANLQSLLLCKIDLPLALALGNTCSFPSLHSCYLECLLSPPLPGTQYLVRPLCLFLNRQVSLERLECVFSKFDMPPHEAAQYVDDVVNMLHRLKDLKCLKLTGYTFSLDHPAFRMAPLAQLQVLSIRSTNTSPLPEIVGTVAEKLQSYPSLQEFHWQVLMQPTDSECLDFEKTLKNALPPIKFVQVKSTSFWTRSVQNISWRPRLEL</sequence>
<comment type="caution">
    <text evidence="1">The sequence shown here is derived from an EMBL/GenBank/DDBJ whole genome shotgun (WGS) entry which is preliminary data.</text>
</comment>
<accession>A0AAV5A3K0</accession>
<name>A0AAV5A3K0_9AGAM</name>
<evidence type="ECO:0000313" key="2">
    <source>
        <dbReference type="Proteomes" id="UP001050691"/>
    </source>
</evidence>
<organism evidence="1 2">
    <name type="scientific">Clathrus columnatus</name>
    <dbReference type="NCBI Taxonomy" id="1419009"/>
    <lineage>
        <taxon>Eukaryota</taxon>
        <taxon>Fungi</taxon>
        <taxon>Dikarya</taxon>
        <taxon>Basidiomycota</taxon>
        <taxon>Agaricomycotina</taxon>
        <taxon>Agaricomycetes</taxon>
        <taxon>Phallomycetidae</taxon>
        <taxon>Phallales</taxon>
        <taxon>Clathraceae</taxon>
        <taxon>Clathrus</taxon>
    </lineage>
</organism>
<dbReference type="SUPFAM" id="SSF52047">
    <property type="entry name" value="RNI-like"/>
    <property type="match status" value="1"/>
</dbReference>